<name>A0AAW0IVV0_QUESU</name>
<organism evidence="11 12">
    <name type="scientific">Quercus suber</name>
    <name type="common">Cork oak</name>
    <dbReference type="NCBI Taxonomy" id="58331"/>
    <lineage>
        <taxon>Eukaryota</taxon>
        <taxon>Viridiplantae</taxon>
        <taxon>Streptophyta</taxon>
        <taxon>Embryophyta</taxon>
        <taxon>Tracheophyta</taxon>
        <taxon>Spermatophyta</taxon>
        <taxon>Magnoliopsida</taxon>
        <taxon>eudicotyledons</taxon>
        <taxon>Gunneridae</taxon>
        <taxon>Pentapetalae</taxon>
        <taxon>rosids</taxon>
        <taxon>fabids</taxon>
        <taxon>Fagales</taxon>
        <taxon>Fagaceae</taxon>
        <taxon>Quercus</taxon>
    </lineage>
</organism>
<feature type="repeat" description="ANK" evidence="7">
    <location>
        <begin position="66"/>
        <end position="88"/>
    </location>
</feature>
<evidence type="ECO:0000256" key="8">
    <source>
        <dbReference type="SAM" id="MobiDB-lite"/>
    </source>
</evidence>
<feature type="transmembrane region" description="Helical" evidence="9">
    <location>
        <begin position="508"/>
        <end position="529"/>
    </location>
</feature>
<dbReference type="SUPFAM" id="SSF48403">
    <property type="entry name" value="Ankyrin repeat"/>
    <property type="match status" value="2"/>
</dbReference>
<evidence type="ECO:0000313" key="11">
    <source>
        <dbReference type="EMBL" id="KAK7818407.1"/>
    </source>
</evidence>
<dbReference type="SMART" id="SM00248">
    <property type="entry name" value="ANK"/>
    <property type="match status" value="8"/>
</dbReference>
<accession>A0AAW0IVV0</accession>
<proteinExistence type="predicted"/>
<dbReference type="PROSITE" id="PS50088">
    <property type="entry name" value="ANK_REPEAT"/>
    <property type="match status" value="6"/>
</dbReference>
<feature type="domain" description="PGG" evidence="10">
    <location>
        <begin position="430"/>
        <end position="530"/>
    </location>
</feature>
<feature type="repeat" description="ANK" evidence="7">
    <location>
        <begin position="312"/>
        <end position="332"/>
    </location>
</feature>
<dbReference type="Proteomes" id="UP000237347">
    <property type="component" value="Unassembled WGS sequence"/>
</dbReference>
<evidence type="ECO:0000259" key="10">
    <source>
        <dbReference type="Pfam" id="PF13962"/>
    </source>
</evidence>
<keyword evidence="2 9" id="KW-0812">Transmembrane</keyword>
<dbReference type="Pfam" id="PF00023">
    <property type="entry name" value="Ank"/>
    <property type="match status" value="1"/>
</dbReference>
<gene>
    <name evidence="11" type="ORF">CFP56_041402</name>
</gene>
<dbReference type="InterPro" id="IPR036770">
    <property type="entry name" value="Ankyrin_rpt-contain_sf"/>
</dbReference>
<evidence type="ECO:0000256" key="6">
    <source>
        <dbReference type="ARBA" id="ARBA00023136"/>
    </source>
</evidence>
<feature type="transmembrane region" description="Helical" evidence="9">
    <location>
        <begin position="541"/>
        <end position="564"/>
    </location>
</feature>
<dbReference type="InterPro" id="IPR026961">
    <property type="entry name" value="PGG_dom"/>
</dbReference>
<feature type="repeat" description="ANK" evidence="7">
    <location>
        <begin position="208"/>
        <end position="240"/>
    </location>
</feature>
<feature type="transmembrane region" description="Helical" evidence="9">
    <location>
        <begin position="475"/>
        <end position="496"/>
    </location>
</feature>
<reference evidence="11 12" key="1">
    <citation type="journal article" date="2018" name="Sci. Data">
        <title>The draft genome sequence of cork oak.</title>
        <authorList>
            <person name="Ramos A.M."/>
            <person name="Usie A."/>
            <person name="Barbosa P."/>
            <person name="Barros P.M."/>
            <person name="Capote T."/>
            <person name="Chaves I."/>
            <person name="Simoes F."/>
            <person name="Abreu I."/>
            <person name="Carrasquinho I."/>
            <person name="Faro C."/>
            <person name="Guimaraes J.B."/>
            <person name="Mendonca D."/>
            <person name="Nobrega F."/>
            <person name="Rodrigues L."/>
            <person name="Saibo N.J.M."/>
            <person name="Varela M.C."/>
            <person name="Egas C."/>
            <person name="Matos J."/>
            <person name="Miguel C.M."/>
            <person name="Oliveira M.M."/>
            <person name="Ricardo C.P."/>
            <person name="Goncalves S."/>
        </authorList>
    </citation>
    <scope>NUCLEOTIDE SEQUENCE [LARGE SCALE GENOMIC DNA]</scope>
    <source>
        <strain evidence="12">cv. HL8</strain>
    </source>
</reference>
<dbReference type="InterPro" id="IPR002110">
    <property type="entry name" value="Ankyrin_rpt"/>
</dbReference>
<comment type="subcellular location">
    <subcellularLocation>
        <location evidence="1">Membrane</location>
        <topology evidence="1">Multi-pass membrane protein</topology>
    </subcellularLocation>
</comment>
<protein>
    <submittedName>
        <fullName evidence="11">Ankyrin repeat-containing protein</fullName>
    </submittedName>
</protein>
<evidence type="ECO:0000256" key="5">
    <source>
        <dbReference type="ARBA" id="ARBA00023043"/>
    </source>
</evidence>
<feature type="repeat" description="ANK" evidence="7">
    <location>
        <begin position="242"/>
        <end position="265"/>
    </location>
</feature>
<dbReference type="Pfam" id="PF12796">
    <property type="entry name" value="Ank_2"/>
    <property type="match status" value="3"/>
</dbReference>
<dbReference type="PROSITE" id="PS50297">
    <property type="entry name" value="ANK_REP_REGION"/>
    <property type="match status" value="6"/>
</dbReference>
<evidence type="ECO:0000256" key="4">
    <source>
        <dbReference type="ARBA" id="ARBA00022989"/>
    </source>
</evidence>
<keyword evidence="5 7" id="KW-0040">ANK repeat</keyword>
<keyword evidence="3" id="KW-0677">Repeat</keyword>
<dbReference type="PANTHER" id="PTHR24186">
    <property type="entry name" value="PROTEIN PHOSPHATASE 1 REGULATORY SUBUNIT"/>
    <property type="match status" value="1"/>
</dbReference>
<evidence type="ECO:0000256" key="9">
    <source>
        <dbReference type="SAM" id="Phobius"/>
    </source>
</evidence>
<evidence type="ECO:0000256" key="2">
    <source>
        <dbReference type="ARBA" id="ARBA00022692"/>
    </source>
</evidence>
<dbReference type="PANTHER" id="PTHR24186:SF50">
    <property type="entry name" value="ANKYRIN REPEAT-CONTAINING PROTEIN ITN1-LIKE ISOFORM X1"/>
    <property type="match status" value="1"/>
</dbReference>
<comment type="caution">
    <text evidence="11">The sequence shown here is derived from an EMBL/GenBank/DDBJ whole genome shotgun (WGS) entry which is preliminary data.</text>
</comment>
<evidence type="ECO:0000313" key="12">
    <source>
        <dbReference type="Proteomes" id="UP000237347"/>
    </source>
</evidence>
<feature type="compositionally biased region" description="Basic and acidic residues" evidence="8">
    <location>
        <begin position="414"/>
        <end position="426"/>
    </location>
</feature>
<keyword evidence="6 9" id="KW-0472">Membrane</keyword>
<keyword evidence="12" id="KW-1185">Reference proteome</keyword>
<dbReference type="GO" id="GO:0005886">
    <property type="term" value="C:plasma membrane"/>
    <property type="evidence" value="ECO:0007669"/>
    <property type="project" value="TreeGrafter"/>
</dbReference>
<feature type="region of interest" description="Disordered" evidence="8">
    <location>
        <begin position="371"/>
        <end position="426"/>
    </location>
</feature>
<feature type="repeat" description="ANK" evidence="7">
    <location>
        <begin position="276"/>
        <end position="308"/>
    </location>
</feature>
<dbReference type="Pfam" id="PF13962">
    <property type="entry name" value="PGG"/>
    <property type="match status" value="1"/>
</dbReference>
<evidence type="ECO:0000256" key="3">
    <source>
        <dbReference type="ARBA" id="ARBA00022737"/>
    </source>
</evidence>
<dbReference type="Gene3D" id="1.25.40.20">
    <property type="entry name" value="Ankyrin repeat-containing domain"/>
    <property type="match status" value="3"/>
</dbReference>
<keyword evidence="4 9" id="KW-1133">Transmembrane helix</keyword>
<dbReference type="EMBL" id="PKMF04000831">
    <property type="protein sequence ID" value="KAK7818407.1"/>
    <property type="molecule type" value="Genomic_DNA"/>
</dbReference>
<feature type="repeat" description="ANK" evidence="7">
    <location>
        <begin position="121"/>
        <end position="153"/>
    </location>
</feature>
<evidence type="ECO:0000256" key="7">
    <source>
        <dbReference type="PROSITE-ProRule" id="PRU00023"/>
    </source>
</evidence>
<dbReference type="AlphaFoldDB" id="A0AAW0IVV0"/>
<sequence length="572" mass="64558">MERTGFELYNAAKDKEVSSSTLRSLLERVTCKGNTILHLAVNFENKDIAEKILKLDRTLLYETNNKGDTPLHIAARFGYAEMVELLIKYRKQDVEQGMKLLKIKNSEEDTALSEEDTALSEKDTALHVAVRKGEKEIVKLLINDDPTLAMKTNEAKESPLFLAVDREFYDIALKILELKECSPEGRKNMNALHAAVMDKCKPTQADDSGWIPLHYAAHLGDVELVKLFLEKDTSLAYMTEEKGMSALHISANKGHVDVMDTLIKRCPDTCELLDNKGRTALHYAVESGKPETVKFLLRKEEFQNLINEQDEEGNTPLHLAAYRGYAIIVHRLSRSRKVDNVIQNKKDMTALDILRSTTQKNILFWLADETATNGEGHGDQNKVSKKEHSVDIGGNNKEKTEAPLQKPQDQAVQKARDQHEQKEKSSEILASTSLMVATIIATVAFQAACQVPGGYNGGGEPNLKENNSFKRFMKFNSVSFGLSAFLMCFQFIVAILPRYFHIPYPRLFIFLLSELSLLCMVGAFLSALYTQNSEPSDSAATGTYVALFLPLFPFMLIFYAHYILKHIWDYKW</sequence>
<evidence type="ECO:0000256" key="1">
    <source>
        <dbReference type="ARBA" id="ARBA00004141"/>
    </source>
</evidence>
<feature type="compositionally biased region" description="Basic and acidic residues" evidence="8">
    <location>
        <begin position="376"/>
        <end position="401"/>
    </location>
</feature>